<dbReference type="PANTHER" id="PTHR42884:SF28">
    <property type="entry name" value="PROPROTEIN CONVERTASE SUBTILISIN_KEXIN TYPE 7"/>
    <property type="match status" value="1"/>
</dbReference>
<dbReference type="GO" id="GO:0004252">
    <property type="term" value="F:serine-type endopeptidase activity"/>
    <property type="evidence" value="ECO:0007669"/>
    <property type="project" value="UniProtKB-UniRule"/>
</dbReference>
<keyword evidence="4 8" id="KW-0378">Hydrolase</keyword>
<keyword evidence="1 8" id="KW-0645">Protease</keyword>
<proteinExistence type="inferred from homology"/>
<protein>
    <submittedName>
        <fullName evidence="11">Proprotein convertase subtilisin/kexin type 7</fullName>
    </submittedName>
</protein>
<dbReference type="Pfam" id="PF00082">
    <property type="entry name" value="Peptidase_S8"/>
    <property type="match status" value="1"/>
</dbReference>
<feature type="active site" description="Charge relay system" evidence="7 8">
    <location>
        <position position="250"/>
    </location>
</feature>
<dbReference type="CDD" id="cd04059">
    <property type="entry name" value="Peptidases_S8_Protein_convertases_Kexins_Furin-like"/>
    <property type="match status" value="1"/>
</dbReference>
<reference evidence="11" key="1">
    <citation type="submission" date="2025-08" db="UniProtKB">
        <authorList>
            <consortium name="Ensembl"/>
        </authorList>
    </citation>
    <scope>IDENTIFICATION</scope>
</reference>
<dbReference type="Gene3D" id="3.30.70.850">
    <property type="entry name" value="Peptidase S8, pro-domain"/>
    <property type="match status" value="1"/>
</dbReference>
<dbReference type="SUPFAM" id="SSF54897">
    <property type="entry name" value="Protease propeptides/inhibitors"/>
    <property type="match status" value="1"/>
</dbReference>
<feature type="active site" description="Charge relay system" evidence="7 8">
    <location>
        <position position="211"/>
    </location>
</feature>
<dbReference type="InterPro" id="IPR023828">
    <property type="entry name" value="Peptidase_S8_Ser-AS"/>
</dbReference>
<dbReference type="Pfam" id="PF01483">
    <property type="entry name" value="P_proprotein"/>
    <property type="match status" value="1"/>
</dbReference>
<organism evidence="11 12">
    <name type="scientific">Eptatretus burgeri</name>
    <name type="common">Inshore hagfish</name>
    <dbReference type="NCBI Taxonomy" id="7764"/>
    <lineage>
        <taxon>Eukaryota</taxon>
        <taxon>Metazoa</taxon>
        <taxon>Chordata</taxon>
        <taxon>Craniata</taxon>
        <taxon>Vertebrata</taxon>
        <taxon>Cyclostomata</taxon>
        <taxon>Myxini</taxon>
        <taxon>Myxiniformes</taxon>
        <taxon>Myxinidae</taxon>
        <taxon>Eptatretinae</taxon>
        <taxon>Eptatretus</taxon>
    </lineage>
</organism>
<dbReference type="PROSITE" id="PS51829">
    <property type="entry name" value="P_HOMO_B"/>
    <property type="match status" value="1"/>
</dbReference>
<evidence type="ECO:0000256" key="7">
    <source>
        <dbReference type="PIRSR" id="PIRSR615500-1"/>
    </source>
</evidence>
<dbReference type="InterPro" id="IPR000209">
    <property type="entry name" value="Peptidase_S8/S53_dom"/>
</dbReference>
<dbReference type="PROSITE" id="PS00138">
    <property type="entry name" value="SUBTILASE_SER"/>
    <property type="match status" value="1"/>
</dbReference>
<name>A0A8C4QRL2_EPTBU</name>
<dbReference type="InterPro" id="IPR034182">
    <property type="entry name" value="Kexin/furin"/>
</dbReference>
<evidence type="ECO:0000256" key="3">
    <source>
        <dbReference type="ARBA" id="ARBA00022729"/>
    </source>
</evidence>
<keyword evidence="6" id="KW-0865">Zymogen</keyword>
<feature type="domain" description="P/Homo B" evidence="10">
    <location>
        <begin position="495"/>
        <end position="624"/>
    </location>
</feature>
<keyword evidence="12" id="KW-1185">Reference proteome</keyword>
<dbReference type="InterPro" id="IPR032815">
    <property type="entry name" value="S8_pro-domain"/>
</dbReference>
<dbReference type="AlphaFoldDB" id="A0A8C4QRL2"/>
<dbReference type="InterPro" id="IPR015500">
    <property type="entry name" value="Peptidase_S8_subtilisin-rel"/>
</dbReference>
<accession>A0A8C4QRL2</accession>
<dbReference type="PROSITE" id="PS51892">
    <property type="entry name" value="SUBTILASE"/>
    <property type="match status" value="1"/>
</dbReference>
<feature type="active site" description="Charge relay system" evidence="7 8">
    <location>
        <position position="424"/>
    </location>
</feature>
<evidence type="ECO:0000256" key="2">
    <source>
        <dbReference type="ARBA" id="ARBA00022685"/>
    </source>
</evidence>
<reference evidence="11" key="2">
    <citation type="submission" date="2025-09" db="UniProtKB">
        <authorList>
            <consortium name="Ensembl"/>
        </authorList>
    </citation>
    <scope>IDENTIFICATION</scope>
</reference>
<dbReference type="PANTHER" id="PTHR42884">
    <property type="entry name" value="PROPROTEIN CONVERTASE SUBTILISIN/KEXIN-RELATED"/>
    <property type="match status" value="1"/>
</dbReference>
<dbReference type="Gene3D" id="3.40.50.200">
    <property type="entry name" value="Peptidase S8/S53 domain"/>
    <property type="match status" value="1"/>
</dbReference>
<dbReference type="InterPro" id="IPR002884">
    <property type="entry name" value="P_dom"/>
</dbReference>
<keyword evidence="5 8" id="KW-0720">Serine protease</keyword>
<dbReference type="InterPro" id="IPR036852">
    <property type="entry name" value="Peptidase_S8/S53_dom_sf"/>
</dbReference>
<dbReference type="InterPro" id="IPR038466">
    <property type="entry name" value="S8_pro-domain_sf"/>
</dbReference>
<dbReference type="Ensembl" id="ENSEBUT00000019304.1">
    <property type="protein sequence ID" value="ENSEBUP00000018728.1"/>
    <property type="gene ID" value="ENSEBUG00000011659.1"/>
</dbReference>
<evidence type="ECO:0000313" key="12">
    <source>
        <dbReference type="Proteomes" id="UP000694388"/>
    </source>
</evidence>
<evidence type="ECO:0000313" key="11">
    <source>
        <dbReference type="Ensembl" id="ENSEBUP00000018728.1"/>
    </source>
</evidence>
<dbReference type="GO" id="GO:0000139">
    <property type="term" value="C:Golgi membrane"/>
    <property type="evidence" value="ECO:0007669"/>
    <property type="project" value="TreeGrafter"/>
</dbReference>
<keyword evidence="2" id="KW-0165">Cleavage on pair of basic residues</keyword>
<keyword evidence="3" id="KW-0732">Signal</keyword>
<dbReference type="Gene3D" id="2.60.120.260">
    <property type="entry name" value="Galactose-binding domain-like"/>
    <property type="match status" value="1"/>
</dbReference>
<dbReference type="GeneTree" id="ENSGT00940000157676"/>
<evidence type="ECO:0000256" key="1">
    <source>
        <dbReference type="ARBA" id="ARBA00022670"/>
    </source>
</evidence>
<comment type="similarity">
    <text evidence="8">Belongs to the peptidase S8 family.</text>
</comment>
<evidence type="ECO:0000256" key="8">
    <source>
        <dbReference type="PROSITE-ProRule" id="PRU01240"/>
    </source>
</evidence>
<dbReference type="GO" id="GO:0016485">
    <property type="term" value="P:protein processing"/>
    <property type="evidence" value="ECO:0007669"/>
    <property type="project" value="TreeGrafter"/>
</dbReference>
<dbReference type="SUPFAM" id="SSF49785">
    <property type="entry name" value="Galactose-binding domain-like"/>
    <property type="match status" value="1"/>
</dbReference>
<feature type="region of interest" description="Disordered" evidence="9">
    <location>
        <begin position="229"/>
        <end position="249"/>
    </location>
</feature>
<dbReference type="SUPFAM" id="SSF52743">
    <property type="entry name" value="Subtilisin-like"/>
    <property type="match status" value="1"/>
</dbReference>
<evidence type="ECO:0000259" key="10">
    <source>
        <dbReference type="PROSITE" id="PS51829"/>
    </source>
</evidence>
<dbReference type="InterPro" id="IPR008979">
    <property type="entry name" value="Galactose-bd-like_sf"/>
</dbReference>
<dbReference type="Proteomes" id="UP000694388">
    <property type="component" value="Unplaced"/>
</dbReference>
<dbReference type="Pfam" id="PF16470">
    <property type="entry name" value="S8_pro-domain"/>
    <property type="match status" value="1"/>
</dbReference>
<dbReference type="PRINTS" id="PR00723">
    <property type="entry name" value="SUBTILISIN"/>
</dbReference>
<sequence length="754" mass="82441">MNRHETLKLQKHLKLLVTRFGILAWLVCLGSCPARSDVAATNTETPLFAVRLRLPHEQHQPQHDDHIQELPPDWPSSEEILCARYSSLAKHLAASESLTNMGQIGDLPGYYLFTCSNKVQCRREDISQALAHNPAVTWFEEQGMLGRSKRSVCVAERDFLGVLPKQLTFNDPKYSKQWHLHNMRTPGMDLNLQDVWAQGVTGRGVVLAVIDDGLQHSLAEIQDNYFPEGSWDVLDEDPDPSPDQGKDNGHGTRCACELVALANNSICGVGIAFDGRVSGVRLLGGRLTDHMEATAFGKHNQMNQVYSCSWGPDDDGKTIDGPRTLGQAALRRGVLVGRGGWGSIYIVASGNGARNGDDCNFDGYANSIYTATIGAVDECGTVPDYAEPCSSLLAAGFSSGGPGKRGIATCEVGSGCTEGHSGTSAAAPHATGLLGLALGVRPCLGWRDAQNLLVYTARPVVGDLNAAGFTHNPFHGFGLLDAWRLVTTALLWPLVPPLRSYSSPRIVDYRLIPHHPGTFRSSYNVSAPLDLLYTLEHVTISVRLAHGRRGNLRLSLRCPSGTVSHLGGPRPLDVAADLDWTFGTVRCWGEEPSGMFTLEVQDTAREPQGHFLSWSFVLYGSEMKPDEVMERRRLVERAEQGDLNVSAALPCPPQRFFPSDTQLPTPSTIKLLALLGCLAFAWAAYAVLETALWPEENLQDAPEDQSPRYWTSSFSLSCWRSGTRRTSLTAEFGNDEVMPLVGLSREDDSAEWQQ</sequence>
<evidence type="ECO:0000256" key="4">
    <source>
        <dbReference type="ARBA" id="ARBA00022801"/>
    </source>
</evidence>
<dbReference type="GO" id="GO:0005802">
    <property type="term" value="C:trans-Golgi network"/>
    <property type="evidence" value="ECO:0007669"/>
    <property type="project" value="TreeGrafter"/>
</dbReference>
<evidence type="ECO:0000256" key="6">
    <source>
        <dbReference type="ARBA" id="ARBA00023145"/>
    </source>
</evidence>
<evidence type="ECO:0000256" key="5">
    <source>
        <dbReference type="ARBA" id="ARBA00022825"/>
    </source>
</evidence>
<evidence type="ECO:0000256" key="9">
    <source>
        <dbReference type="SAM" id="MobiDB-lite"/>
    </source>
</evidence>